<evidence type="ECO:0000313" key="2">
    <source>
        <dbReference type="Proteomes" id="UP001143370"/>
    </source>
</evidence>
<proteinExistence type="predicted"/>
<reference evidence="1" key="1">
    <citation type="journal article" date="2014" name="Int. J. Syst. Evol. Microbiol.">
        <title>Complete genome sequence of Corynebacterium casei LMG S-19264T (=DSM 44701T), isolated from a smear-ripened cheese.</title>
        <authorList>
            <consortium name="US DOE Joint Genome Institute (JGI-PGF)"/>
            <person name="Walter F."/>
            <person name="Albersmeier A."/>
            <person name="Kalinowski J."/>
            <person name="Ruckert C."/>
        </authorList>
    </citation>
    <scope>NUCLEOTIDE SEQUENCE</scope>
    <source>
        <strain evidence="1">VKM B-2484</strain>
    </source>
</reference>
<name>A0A9W6J6M2_9HYPH</name>
<comment type="caution">
    <text evidence="1">The sequence shown here is derived from an EMBL/GenBank/DDBJ whole genome shotgun (WGS) entry which is preliminary data.</text>
</comment>
<organism evidence="1 2">
    <name type="scientific">Ancylobacter dichloromethanicus</name>
    <dbReference type="NCBI Taxonomy" id="518825"/>
    <lineage>
        <taxon>Bacteria</taxon>
        <taxon>Pseudomonadati</taxon>
        <taxon>Pseudomonadota</taxon>
        <taxon>Alphaproteobacteria</taxon>
        <taxon>Hyphomicrobiales</taxon>
        <taxon>Xanthobacteraceae</taxon>
        <taxon>Ancylobacter</taxon>
    </lineage>
</organism>
<gene>
    <name evidence="1" type="ORF">GCM10017643_18470</name>
</gene>
<dbReference type="AlphaFoldDB" id="A0A9W6J6M2"/>
<dbReference type="Proteomes" id="UP001143370">
    <property type="component" value="Unassembled WGS sequence"/>
</dbReference>
<dbReference type="EMBL" id="BSFJ01000005">
    <property type="protein sequence ID" value="GLK71732.1"/>
    <property type="molecule type" value="Genomic_DNA"/>
</dbReference>
<reference evidence="1" key="2">
    <citation type="submission" date="2023-01" db="EMBL/GenBank/DDBJ databases">
        <authorList>
            <person name="Sun Q."/>
            <person name="Evtushenko L."/>
        </authorList>
    </citation>
    <scope>NUCLEOTIDE SEQUENCE</scope>
    <source>
        <strain evidence="1">VKM B-2484</strain>
    </source>
</reference>
<keyword evidence="2" id="KW-1185">Reference proteome</keyword>
<accession>A0A9W6J6M2</accession>
<sequence>MASSNGTVGECIAQGYGIRATCLACWHNRTLDMAILATRLGVDHGALHRDLVPKLRCSACGSKRIALTVLAPNVPTIERR</sequence>
<protein>
    <submittedName>
        <fullName evidence="1">Uncharacterized protein</fullName>
    </submittedName>
</protein>
<evidence type="ECO:0000313" key="1">
    <source>
        <dbReference type="EMBL" id="GLK71732.1"/>
    </source>
</evidence>